<dbReference type="InterPro" id="IPR011701">
    <property type="entry name" value="MFS"/>
</dbReference>
<feature type="transmembrane region" description="Helical" evidence="6">
    <location>
        <begin position="485"/>
        <end position="507"/>
    </location>
</feature>
<feature type="domain" description="Major facilitator superfamily (MFS) profile" evidence="7">
    <location>
        <begin position="77"/>
        <end position="551"/>
    </location>
</feature>
<dbReference type="Proteomes" id="UP001310594">
    <property type="component" value="Unassembled WGS sequence"/>
</dbReference>
<feature type="transmembrane region" description="Helical" evidence="6">
    <location>
        <begin position="119"/>
        <end position="137"/>
    </location>
</feature>
<dbReference type="InterPro" id="IPR020846">
    <property type="entry name" value="MFS_dom"/>
</dbReference>
<feature type="transmembrane region" description="Helical" evidence="6">
    <location>
        <begin position="452"/>
        <end position="473"/>
    </location>
</feature>
<name>A0AAN7W035_9PEZI</name>
<feature type="transmembrane region" description="Helical" evidence="6">
    <location>
        <begin position="347"/>
        <end position="372"/>
    </location>
</feature>
<dbReference type="Gene3D" id="1.20.1250.20">
    <property type="entry name" value="MFS general substrate transporter like domains"/>
    <property type="match status" value="2"/>
</dbReference>
<organism evidence="8 9">
    <name type="scientific">Elasticomyces elasticus</name>
    <dbReference type="NCBI Taxonomy" id="574655"/>
    <lineage>
        <taxon>Eukaryota</taxon>
        <taxon>Fungi</taxon>
        <taxon>Dikarya</taxon>
        <taxon>Ascomycota</taxon>
        <taxon>Pezizomycotina</taxon>
        <taxon>Dothideomycetes</taxon>
        <taxon>Dothideomycetidae</taxon>
        <taxon>Mycosphaerellales</taxon>
        <taxon>Teratosphaeriaceae</taxon>
        <taxon>Elasticomyces</taxon>
    </lineage>
</organism>
<feature type="transmembrane region" description="Helical" evidence="6">
    <location>
        <begin position="422"/>
        <end position="446"/>
    </location>
</feature>
<dbReference type="GO" id="GO:0016020">
    <property type="term" value="C:membrane"/>
    <property type="evidence" value="ECO:0007669"/>
    <property type="project" value="UniProtKB-SubCell"/>
</dbReference>
<keyword evidence="2 6" id="KW-0812">Transmembrane</keyword>
<reference evidence="8" key="1">
    <citation type="submission" date="2023-08" db="EMBL/GenBank/DDBJ databases">
        <title>Black Yeasts Isolated from many extreme environments.</title>
        <authorList>
            <person name="Coleine C."/>
            <person name="Stajich J.E."/>
            <person name="Selbmann L."/>
        </authorList>
    </citation>
    <scope>NUCLEOTIDE SEQUENCE</scope>
    <source>
        <strain evidence="8">CCFEE 5810</strain>
    </source>
</reference>
<evidence type="ECO:0000256" key="4">
    <source>
        <dbReference type="ARBA" id="ARBA00023136"/>
    </source>
</evidence>
<dbReference type="PANTHER" id="PTHR42718:SF1">
    <property type="entry name" value="LOW AFFINITY AMMONIUM TRANSPORTER"/>
    <property type="match status" value="1"/>
</dbReference>
<dbReference type="PROSITE" id="PS50850">
    <property type="entry name" value="MFS"/>
    <property type="match status" value="1"/>
</dbReference>
<gene>
    <name evidence="8" type="primary">ATR1_2</name>
    <name evidence="8" type="ORF">LTR97_011890</name>
</gene>
<feature type="compositionally biased region" description="Polar residues" evidence="5">
    <location>
        <begin position="9"/>
        <end position="19"/>
    </location>
</feature>
<feature type="compositionally biased region" description="Basic and acidic residues" evidence="5">
    <location>
        <begin position="21"/>
        <end position="53"/>
    </location>
</feature>
<dbReference type="CDD" id="cd17476">
    <property type="entry name" value="MFS_Amf1_MDR_like"/>
    <property type="match status" value="1"/>
</dbReference>
<proteinExistence type="predicted"/>
<keyword evidence="4 6" id="KW-0472">Membrane</keyword>
<evidence type="ECO:0000313" key="9">
    <source>
        <dbReference type="Proteomes" id="UP001310594"/>
    </source>
</evidence>
<dbReference type="InterPro" id="IPR036259">
    <property type="entry name" value="MFS_trans_sf"/>
</dbReference>
<dbReference type="Pfam" id="PF07690">
    <property type="entry name" value="MFS_1"/>
    <property type="match status" value="1"/>
</dbReference>
<feature type="region of interest" description="Disordered" evidence="5">
    <location>
        <begin position="1"/>
        <end position="53"/>
    </location>
</feature>
<keyword evidence="3 6" id="KW-1133">Transmembrane helix</keyword>
<evidence type="ECO:0000259" key="7">
    <source>
        <dbReference type="PROSITE" id="PS50850"/>
    </source>
</evidence>
<feature type="transmembrane region" description="Helical" evidence="6">
    <location>
        <begin position="149"/>
        <end position="170"/>
    </location>
</feature>
<protein>
    <submittedName>
        <fullName evidence="8">Multidrug-resistance type transporter aminotriazole resistance</fullName>
    </submittedName>
</protein>
<evidence type="ECO:0000256" key="5">
    <source>
        <dbReference type="SAM" id="MobiDB-lite"/>
    </source>
</evidence>
<sequence length="559" mass="60213">MARDVRLTGLTTSGKTPSLQERVDSNEGSEKEDSDSAVRDIENQHDNTDQRKDDALAPDAVIYNAADKLTLHREIAFVAVLCLSQFMTQVGLGQTLPIVHVLGNSLGVSKPGELNSGQLAWITAGYSLTVGSFILISGRLGDFFGYKKILTIGLCWFSFWTMVAGLSVYAEDKFLLFVFARVLQGIGPSLCLPNGLALLGATYPAGKRKDFVFSFFAAAAPCGSITGAAFGSLFALAWWPWAFFSFAMALATTAIVGILVIPEIPSEAREKRRTMSWHETVIQLDLLGGAVGVLALVLCNIAWNEGPIVGWQQPHVFSIFLVGVLTIPVFFYIELRVSPLPLLPLKALNADVAFVLACLACGWASFGIWFYYTFQTFLLLRNNNGTGSSPLLTTAMMVPEGISGAIAAVVTGFLLSRLRPAWVMTLALLAFTLGTALICTAPIGQIYWGQTFFATIVIAWGMDMSFPAATVILSNAVDREHQGIGASLVNTIVNYTISIGLGFAGTVEVHVNNGGHTRPDLLKGFRGAYYVGLGFAGMGLVISVLFLLRSYRRDGPMAS</sequence>
<feature type="transmembrane region" description="Helical" evidence="6">
    <location>
        <begin position="282"/>
        <end position="303"/>
    </location>
</feature>
<dbReference type="AlphaFoldDB" id="A0AAN7W035"/>
<feature type="transmembrane region" description="Helical" evidence="6">
    <location>
        <begin position="315"/>
        <end position="335"/>
    </location>
</feature>
<feature type="transmembrane region" description="Helical" evidence="6">
    <location>
        <begin position="176"/>
        <end position="199"/>
    </location>
</feature>
<dbReference type="SUPFAM" id="SSF103473">
    <property type="entry name" value="MFS general substrate transporter"/>
    <property type="match status" value="1"/>
</dbReference>
<evidence type="ECO:0000256" key="1">
    <source>
        <dbReference type="ARBA" id="ARBA00004141"/>
    </source>
</evidence>
<dbReference type="GO" id="GO:0022857">
    <property type="term" value="F:transmembrane transporter activity"/>
    <property type="evidence" value="ECO:0007669"/>
    <property type="project" value="InterPro"/>
</dbReference>
<evidence type="ECO:0000313" key="8">
    <source>
        <dbReference type="EMBL" id="KAK5691236.1"/>
    </source>
</evidence>
<feature type="transmembrane region" description="Helical" evidence="6">
    <location>
        <begin position="241"/>
        <end position="261"/>
    </location>
</feature>
<comment type="caution">
    <text evidence="8">The sequence shown here is derived from an EMBL/GenBank/DDBJ whole genome shotgun (WGS) entry which is preliminary data.</text>
</comment>
<dbReference type="PANTHER" id="PTHR42718">
    <property type="entry name" value="MAJOR FACILITATOR SUPERFAMILY MULTIDRUG TRANSPORTER MFSC"/>
    <property type="match status" value="1"/>
</dbReference>
<feature type="transmembrane region" description="Helical" evidence="6">
    <location>
        <begin position="527"/>
        <end position="548"/>
    </location>
</feature>
<feature type="transmembrane region" description="Helical" evidence="6">
    <location>
        <begin position="211"/>
        <end position="235"/>
    </location>
</feature>
<accession>A0AAN7W035</accession>
<evidence type="ECO:0000256" key="6">
    <source>
        <dbReference type="SAM" id="Phobius"/>
    </source>
</evidence>
<feature type="transmembrane region" description="Helical" evidence="6">
    <location>
        <begin position="75"/>
        <end position="99"/>
    </location>
</feature>
<evidence type="ECO:0000256" key="3">
    <source>
        <dbReference type="ARBA" id="ARBA00022989"/>
    </source>
</evidence>
<evidence type="ECO:0000256" key="2">
    <source>
        <dbReference type="ARBA" id="ARBA00022692"/>
    </source>
</evidence>
<dbReference type="EMBL" id="JAVRQU010000022">
    <property type="protein sequence ID" value="KAK5691236.1"/>
    <property type="molecule type" value="Genomic_DNA"/>
</dbReference>
<feature type="transmembrane region" description="Helical" evidence="6">
    <location>
        <begin position="392"/>
        <end position="415"/>
    </location>
</feature>
<comment type="subcellular location">
    <subcellularLocation>
        <location evidence="1">Membrane</location>
        <topology evidence="1">Multi-pass membrane protein</topology>
    </subcellularLocation>
</comment>